<dbReference type="SUPFAM" id="SSF48452">
    <property type="entry name" value="TPR-like"/>
    <property type="match status" value="1"/>
</dbReference>
<dbReference type="SMART" id="SM00028">
    <property type="entry name" value="TPR"/>
    <property type="match status" value="3"/>
</dbReference>
<dbReference type="InterPro" id="IPR051012">
    <property type="entry name" value="CellSynth/LPSAsmb/PSIAsmb"/>
</dbReference>
<evidence type="ECO:0000256" key="2">
    <source>
        <dbReference type="ARBA" id="ARBA00022803"/>
    </source>
</evidence>
<comment type="caution">
    <text evidence="4">The sequence shown here is derived from an EMBL/GenBank/DDBJ whole genome shotgun (WGS) entry which is preliminary data.</text>
</comment>
<dbReference type="PANTHER" id="PTHR45586:SF1">
    <property type="entry name" value="LIPOPOLYSACCHARIDE ASSEMBLY PROTEIN B"/>
    <property type="match status" value="1"/>
</dbReference>
<keyword evidence="5" id="KW-1185">Reference proteome</keyword>
<evidence type="ECO:0000313" key="5">
    <source>
        <dbReference type="Proteomes" id="UP001516662"/>
    </source>
</evidence>
<dbReference type="InterPro" id="IPR013105">
    <property type="entry name" value="TPR_2"/>
</dbReference>
<name>A0ABR9QET5_9BACI</name>
<gene>
    <name evidence="4" type="ORF">IMZ08_02835</name>
</gene>
<evidence type="ECO:0000313" key="4">
    <source>
        <dbReference type="EMBL" id="MBE4906990.1"/>
    </source>
</evidence>
<dbReference type="Proteomes" id="UP001516662">
    <property type="component" value="Unassembled WGS sequence"/>
</dbReference>
<sequence length="502" mass="58687">MGKRTYTEVQQTALILPFVQTGEYYFNKGLKAYRKRDLNSARKYLQRAIQLEPRDPMFLCQLAVVLTDLGNYQQSNKLHATILNEIDSDMTECMYFMANNYAHLGLFQESNKYATMYLKHDPDGEFVEDTEDLLDLLSIESADDDIDFEVEDELILKQEQARELLETGNLQEAIELLNEITQEYPEFWSAYNNLALAHFYTGEIATASRLLEEVLAKNPGNLHALCNMLVFLYYQRKNRKVKELTKKLECIYPILVEHRYKLGATFGLIGRYDLAFKWLRTLQRQGFDGDETFYYWLAYSAYFTGNISIAENAWKRVIEDNPDKKGTEPWSGDRPNSLLTISHPHDKWLQGDFIEERLYGLFLASKSNSPVSCIDLKENQLYSTLEKEFAEFVWHSFNKKSIFKGPVYIEDGYKVADSLFKHNQGTDEFLEELYLTWFMLYDQLMNEEYSLSNTLAWAAASEFVWRTLQQQPTTKKHISEKYEISQSTLSKYVKIVQSLFEV</sequence>
<dbReference type="InterPro" id="IPR019734">
    <property type="entry name" value="TPR_rpt"/>
</dbReference>
<dbReference type="Pfam" id="PF07719">
    <property type="entry name" value="TPR_2"/>
    <property type="match status" value="1"/>
</dbReference>
<organism evidence="4 5">
    <name type="scientific">Litchfieldia luteola</name>
    <dbReference type="NCBI Taxonomy" id="682179"/>
    <lineage>
        <taxon>Bacteria</taxon>
        <taxon>Bacillati</taxon>
        <taxon>Bacillota</taxon>
        <taxon>Bacilli</taxon>
        <taxon>Bacillales</taxon>
        <taxon>Bacillaceae</taxon>
        <taxon>Litchfieldia</taxon>
    </lineage>
</organism>
<keyword evidence="2 3" id="KW-0802">TPR repeat</keyword>
<evidence type="ECO:0000256" key="3">
    <source>
        <dbReference type="PROSITE-ProRule" id="PRU00339"/>
    </source>
</evidence>
<accession>A0ABR9QET5</accession>
<feature type="repeat" description="TPR" evidence="3">
    <location>
        <begin position="22"/>
        <end position="55"/>
    </location>
</feature>
<evidence type="ECO:0000256" key="1">
    <source>
        <dbReference type="ARBA" id="ARBA00022737"/>
    </source>
</evidence>
<proteinExistence type="predicted"/>
<reference evidence="4 5" key="1">
    <citation type="submission" date="2020-10" db="EMBL/GenBank/DDBJ databases">
        <title>Bacillus sp. HD4P25, an endophyte from a halophyte.</title>
        <authorList>
            <person name="Sun J.-Q."/>
        </authorList>
    </citation>
    <scope>NUCLEOTIDE SEQUENCE [LARGE SCALE GENOMIC DNA]</scope>
    <source>
        <strain evidence="4 5">YIM 93174</strain>
    </source>
</reference>
<dbReference type="InterPro" id="IPR011990">
    <property type="entry name" value="TPR-like_helical_dom_sf"/>
</dbReference>
<dbReference type="EMBL" id="JADCLJ010000007">
    <property type="protein sequence ID" value="MBE4906990.1"/>
    <property type="molecule type" value="Genomic_DNA"/>
</dbReference>
<dbReference type="Pfam" id="PF14559">
    <property type="entry name" value="TPR_19"/>
    <property type="match status" value="1"/>
</dbReference>
<dbReference type="Gene3D" id="1.25.40.10">
    <property type="entry name" value="Tetratricopeptide repeat domain"/>
    <property type="match status" value="2"/>
</dbReference>
<keyword evidence="1" id="KW-0677">Repeat</keyword>
<dbReference type="PANTHER" id="PTHR45586">
    <property type="entry name" value="TPR REPEAT-CONTAINING PROTEIN PA4667"/>
    <property type="match status" value="1"/>
</dbReference>
<dbReference type="PROSITE" id="PS50005">
    <property type="entry name" value="TPR"/>
    <property type="match status" value="1"/>
</dbReference>
<dbReference type="RefSeq" id="WP_193534472.1">
    <property type="nucleotide sequence ID" value="NZ_JADCLJ010000007.1"/>
</dbReference>
<protein>
    <submittedName>
        <fullName evidence="4">Tetratricopeptide repeat protein</fullName>
    </submittedName>
</protein>